<dbReference type="EMBL" id="JAUHTB010000047">
    <property type="protein sequence ID" value="MDN4507836.1"/>
    <property type="molecule type" value="Genomic_DNA"/>
</dbReference>
<dbReference type="Proteomes" id="UP001172702">
    <property type="component" value="Unassembled WGS sequence"/>
</dbReference>
<reference evidence="1 2" key="1">
    <citation type="submission" date="2023-07" db="EMBL/GenBank/DDBJ databases">
        <title>Strategy for survival of the halotoleranting strain Dietzia MX2 from the Yakshinskoe mineral salts deposit.</title>
        <authorList>
            <person name="Kharitonova M.A."/>
            <person name="Kupriyanova-Ashina F.G."/>
            <person name="Shakirov T.R."/>
            <person name="Vafina M.S."/>
            <person name="Ilinskaya O.N."/>
        </authorList>
    </citation>
    <scope>NUCLEOTIDE SEQUENCE [LARGE SCALE GENOMIC DNA]</scope>
    <source>
        <strain evidence="1 2">MX2</strain>
    </source>
</reference>
<name>A0ABT8H5T1_9ACTN</name>
<evidence type="ECO:0000313" key="2">
    <source>
        <dbReference type="Proteomes" id="UP001172702"/>
    </source>
</evidence>
<gene>
    <name evidence="1" type="ORF">QYF62_17565</name>
</gene>
<evidence type="ECO:0000313" key="1">
    <source>
        <dbReference type="EMBL" id="MDN4507836.1"/>
    </source>
</evidence>
<proteinExistence type="predicted"/>
<dbReference type="RefSeq" id="WP_132061932.1">
    <property type="nucleotide sequence ID" value="NZ_JAUHTB010000047.1"/>
</dbReference>
<dbReference type="GeneID" id="97371189"/>
<keyword evidence="2" id="KW-1185">Reference proteome</keyword>
<protein>
    <submittedName>
        <fullName evidence="1">Uncharacterized protein</fullName>
    </submittedName>
</protein>
<sequence>MRVSTDGTFHGLRASHLCRAACRVPVDPGPFNRRLLALHPVINYRPYITASPDVFPPGHPGYDQGVAADLQIPQALRNEIEDWIDQFKTHFRHLGDRPVDQPVWTNGFDEMDWLDRGHALAERLGQHFPEHFVFCCAEQYVVCELAADQLGYVCAVTGQFRREHGWRMPGNEPDPDVPGTLKLMPEYGVEWGLWDGWLPYHQPPRLRTGPGPGGFPTPRSLGLTSQLEDRLRQWNEEWHRGFLGYGRDDDGASADLGLPNGGFALPEWADDVDPVAWYREGHAIAASLADQLPGVTVRLRAIRYVCAPRFLHLTKVFGDDEFFTPLSRRRSIMATATGYN</sequence>
<organism evidence="1 2">
    <name type="scientific">Dietzia maris</name>
    <dbReference type="NCBI Taxonomy" id="37915"/>
    <lineage>
        <taxon>Bacteria</taxon>
        <taxon>Bacillati</taxon>
        <taxon>Actinomycetota</taxon>
        <taxon>Actinomycetes</taxon>
        <taxon>Mycobacteriales</taxon>
        <taxon>Dietziaceae</taxon>
        <taxon>Dietzia</taxon>
    </lineage>
</organism>
<comment type="caution">
    <text evidence="1">The sequence shown here is derived from an EMBL/GenBank/DDBJ whole genome shotgun (WGS) entry which is preliminary data.</text>
</comment>
<accession>A0ABT8H5T1</accession>